<feature type="region of interest" description="Disordered" evidence="1">
    <location>
        <begin position="484"/>
        <end position="521"/>
    </location>
</feature>
<name>A0A2G6KDB8_9BACT</name>
<accession>A0A2G6KDB8</accession>
<evidence type="ECO:0000259" key="2">
    <source>
        <dbReference type="PROSITE" id="PS50853"/>
    </source>
</evidence>
<organism evidence="3 4">
    <name type="scientific">candidate division KSB3 bacterium</name>
    <dbReference type="NCBI Taxonomy" id="2044937"/>
    <lineage>
        <taxon>Bacteria</taxon>
        <taxon>candidate division KSB3</taxon>
    </lineage>
</organism>
<dbReference type="Gene3D" id="2.130.10.10">
    <property type="entry name" value="YVTN repeat-like/Quinoprotein amine dehydrogenase"/>
    <property type="match status" value="1"/>
</dbReference>
<dbReference type="Gene3D" id="2.80.10.50">
    <property type="match status" value="2"/>
</dbReference>
<proteinExistence type="predicted"/>
<protein>
    <recommendedName>
        <fullName evidence="2">Fibronectin type-III domain-containing protein</fullName>
    </recommendedName>
</protein>
<dbReference type="SUPFAM" id="SSF63829">
    <property type="entry name" value="Calcium-dependent phosphotriesterase"/>
    <property type="match status" value="1"/>
</dbReference>
<feature type="domain" description="Fibronectin type-III" evidence="2">
    <location>
        <begin position="515"/>
        <end position="617"/>
    </location>
</feature>
<dbReference type="AlphaFoldDB" id="A0A2G6KDB8"/>
<evidence type="ECO:0000313" key="3">
    <source>
        <dbReference type="EMBL" id="PIE33657.1"/>
    </source>
</evidence>
<dbReference type="EMBL" id="PDSK01000096">
    <property type="protein sequence ID" value="PIE33657.1"/>
    <property type="molecule type" value="Genomic_DNA"/>
</dbReference>
<dbReference type="Proteomes" id="UP000230821">
    <property type="component" value="Unassembled WGS sequence"/>
</dbReference>
<evidence type="ECO:0000256" key="1">
    <source>
        <dbReference type="SAM" id="MobiDB-lite"/>
    </source>
</evidence>
<evidence type="ECO:0000313" key="4">
    <source>
        <dbReference type="Proteomes" id="UP000230821"/>
    </source>
</evidence>
<dbReference type="InterPro" id="IPR003961">
    <property type="entry name" value="FN3_dom"/>
</dbReference>
<dbReference type="PROSITE" id="PS50853">
    <property type="entry name" value="FN3"/>
    <property type="match status" value="1"/>
</dbReference>
<dbReference type="InterPro" id="IPR015943">
    <property type="entry name" value="WD40/YVTN_repeat-like_dom_sf"/>
</dbReference>
<sequence length="724" mass="80417">MNKQTPLSYILMSVWLCVLGALPVKATQTEIWTTDTFEELQQGKFEHISLRKNGALTLAPKSELLLALQEHDVLVWALATDSNDNLYVGTGEQGQIFKITPSGEVSVFFDSPEIGILSLAVDAEDNVYAGSAPDGLIYRVTPDGQATTFFMTHEHYVWSLIFGDDHVLYAGTGESGKVFTILPDGTGTILYDSPQAHVMSLVFDPQGWLYAGTEGEAVAYRIDLDGQAFALYHAKEEEIHSLALDQSGNLYLAALSSQVYPKTQALGSPNEQPQEPKEKSLKYSTLYRMSPEGALTNLLKLENALIYSMSIAQDGQLWVGTDDDGLIYKIFPDGQYQHVLTLDAETVVALYQTPEGTLYAGTSDMGAVYRISPELFETGQYLSIVHDAKTVAAWGKIFWRGTPQQTTLFTRTGNTSIPDDTWSLWSPGLKNTEGDTIPTPSARFIQWKAVLSAQDSQIPEIDEVSVAYLPLNLAPEVEQIVTYHASQQQQKNNAKRAAEAQPASFHSSKTDVRQSNSPLKAPKYIPPDHIAVVWKASDPNKEPLMYTLALRGAGEQQWKILQEEWKETNYFLDTTSLPDDSYVIKVIASDRPNNPPDMALEGERVSEWFEVDNTPPTVSIALNQEQQDNTVFLTVIAQDDFSRLKHAEYAVDGDEWLLIFPDDLVTDSRDEKYSISLSELEKGNHVLTFKTTDLFDNTGVGRIRFSTSEMQPLSPLVPEPPTTE</sequence>
<reference evidence="3 4" key="1">
    <citation type="submission" date="2017-10" db="EMBL/GenBank/DDBJ databases">
        <title>Novel microbial diversity and functional potential in the marine mammal oral microbiome.</title>
        <authorList>
            <person name="Dudek N.K."/>
            <person name="Sun C.L."/>
            <person name="Burstein D."/>
            <person name="Kantor R.S."/>
            <person name="Aliaga Goltsman D.S."/>
            <person name="Bik E.M."/>
            <person name="Thomas B.C."/>
            <person name="Banfield J.F."/>
            <person name="Relman D.A."/>
        </authorList>
    </citation>
    <scope>NUCLEOTIDE SEQUENCE [LARGE SCALE GENOMIC DNA]</scope>
    <source>
        <strain evidence="3">DOLJORAL78_47_16</strain>
    </source>
</reference>
<gene>
    <name evidence="3" type="ORF">CSA56_11125</name>
</gene>
<comment type="caution">
    <text evidence="3">The sequence shown here is derived from an EMBL/GenBank/DDBJ whole genome shotgun (WGS) entry which is preliminary data.</text>
</comment>